<reference evidence="2" key="1">
    <citation type="submission" date="2015-04" db="UniProtKB">
        <authorList>
            <consortium name="EnsemblPlants"/>
        </authorList>
    </citation>
    <scope>IDENTIFICATION</scope>
</reference>
<dbReference type="Gramene" id="OGLUM04G08030.1">
    <property type="protein sequence ID" value="OGLUM04G08030.1"/>
    <property type="gene ID" value="OGLUM04G08030"/>
</dbReference>
<organism evidence="2">
    <name type="scientific">Oryza glumipatula</name>
    <dbReference type="NCBI Taxonomy" id="40148"/>
    <lineage>
        <taxon>Eukaryota</taxon>
        <taxon>Viridiplantae</taxon>
        <taxon>Streptophyta</taxon>
        <taxon>Embryophyta</taxon>
        <taxon>Tracheophyta</taxon>
        <taxon>Spermatophyta</taxon>
        <taxon>Magnoliopsida</taxon>
        <taxon>Liliopsida</taxon>
        <taxon>Poales</taxon>
        <taxon>Poaceae</taxon>
        <taxon>BOP clade</taxon>
        <taxon>Oryzoideae</taxon>
        <taxon>Oryzeae</taxon>
        <taxon>Oryzinae</taxon>
        <taxon>Oryza</taxon>
    </lineage>
</organism>
<sequence>MELLRSIGCCVAKLWFWAVISYGPRPIYFSGKASPYGLPPAPTLFPHAFERKPSRGDPPARRSERPMPVLPIDPRPLLAHALFSALESNTLYKATCSSKLGL</sequence>
<feature type="compositionally biased region" description="Basic and acidic residues" evidence="1">
    <location>
        <begin position="49"/>
        <end position="65"/>
    </location>
</feature>
<keyword evidence="3" id="KW-1185">Reference proteome</keyword>
<evidence type="ECO:0000313" key="2">
    <source>
        <dbReference type="EnsemblPlants" id="OGLUM04G08030.1"/>
    </source>
</evidence>
<evidence type="ECO:0000313" key="3">
    <source>
        <dbReference type="Proteomes" id="UP000026961"/>
    </source>
</evidence>
<dbReference type="Proteomes" id="UP000026961">
    <property type="component" value="Chromosome 4"/>
</dbReference>
<feature type="region of interest" description="Disordered" evidence="1">
    <location>
        <begin position="49"/>
        <end position="68"/>
    </location>
</feature>
<name>A0A0D9ZJ67_9ORYZ</name>
<reference evidence="2" key="2">
    <citation type="submission" date="2018-05" db="EMBL/GenBank/DDBJ databases">
        <title>OgluRS3 (Oryza glumaepatula Reference Sequence Version 3).</title>
        <authorList>
            <person name="Zhang J."/>
            <person name="Kudrna D."/>
            <person name="Lee S."/>
            <person name="Talag J."/>
            <person name="Welchert J."/>
            <person name="Wing R.A."/>
        </authorList>
    </citation>
    <scope>NUCLEOTIDE SEQUENCE [LARGE SCALE GENOMIC DNA]</scope>
</reference>
<proteinExistence type="predicted"/>
<accession>A0A0D9ZJ67</accession>
<dbReference type="AlphaFoldDB" id="A0A0D9ZJ67"/>
<dbReference type="EnsemblPlants" id="OGLUM04G08030.1">
    <property type="protein sequence ID" value="OGLUM04G08030.1"/>
    <property type="gene ID" value="OGLUM04G08030"/>
</dbReference>
<dbReference type="HOGENOM" id="CLU_2281827_0_0_1"/>
<protein>
    <submittedName>
        <fullName evidence="2">Uncharacterized protein</fullName>
    </submittedName>
</protein>
<evidence type="ECO:0000256" key="1">
    <source>
        <dbReference type="SAM" id="MobiDB-lite"/>
    </source>
</evidence>